<dbReference type="STRING" id="596152.DesU5LDRAFT_1434"/>
<name>I2Q017_9BACT</name>
<organism evidence="1">
    <name type="scientific">Desulfovibrio sp. U5L</name>
    <dbReference type="NCBI Taxonomy" id="596152"/>
    <lineage>
        <taxon>Bacteria</taxon>
        <taxon>Pseudomonadati</taxon>
        <taxon>Thermodesulfobacteriota</taxon>
        <taxon>Desulfovibrionia</taxon>
        <taxon>Desulfovibrionales</taxon>
        <taxon>Desulfovibrionaceae</taxon>
        <taxon>Desulfovibrio</taxon>
    </lineage>
</organism>
<accession>I2Q017</accession>
<dbReference type="HOGENOM" id="CLU_2355216_0_0_7"/>
<evidence type="ECO:0000313" key="1">
    <source>
        <dbReference type="EMBL" id="EIG53123.1"/>
    </source>
</evidence>
<gene>
    <name evidence="1" type="ORF">DesU5LDRAFT_1434</name>
</gene>
<sequence length="96" mass="10032">MTKDKIYVGSIGTEIIADTGVDLTGATVSLAVLKAGGTEVTWSGVVHDSTSVRHTTVAGDLDVPGDYRVQPQVLAADGSWEIPGATDKFHVSSKFE</sequence>
<proteinExistence type="predicted"/>
<dbReference type="AlphaFoldDB" id="I2Q017"/>
<dbReference type="EMBL" id="JH600068">
    <property type="protein sequence ID" value="EIG53123.1"/>
    <property type="molecule type" value="Genomic_DNA"/>
</dbReference>
<protein>
    <submittedName>
        <fullName evidence="1">Uncharacterized protein</fullName>
    </submittedName>
</protein>
<reference evidence="1" key="1">
    <citation type="submission" date="2011-11" db="EMBL/GenBank/DDBJ databases">
        <title>Improved High-Quality Draft sequence of Desulfovibrio sp. U5L.</title>
        <authorList>
            <consortium name="US DOE Joint Genome Institute"/>
            <person name="Lucas S."/>
            <person name="Han J."/>
            <person name="Lapidus A."/>
            <person name="Cheng J.-F."/>
            <person name="Goodwin L."/>
            <person name="Pitluck S."/>
            <person name="Peters L."/>
            <person name="Ovchinnikova G."/>
            <person name="Held B."/>
            <person name="Detter J.C."/>
            <person name="Han C."/>
            <person name="Tapia R."/>
            <person name="Land M."/>
            <person name="Hauser L."/>
            <person name="Kyrpides N."/>
            <person name="Ivanova N."/>
            <person name="Pagani I."/>
            <person name="Gabster J."/>
            <person name="Walker C."/>
            <person name="Stolyar S."/>
            <person name="Stahl D."/>
            <person name="Arkin A."/>
            <person name="Dehal P."/>
            <person name="Hazen T."/>
            <person name="Woyke T."/>
        </authorList>
    </citation>
    <scope>NUCLEOTIDE SEQUENCE [LARGE SCALE GENOMIC DNA]</scope>
    <source>
        <strain evidence="1">U5L</strain>
    </source>
</reference>